<keyword evidence="1" id="KW-0175">Coiled coil</keyword>
<gene>
    <name evidence="2" type="ORF">PMG71_10400</name>
</gene>
<keyword evidence="3" id="KW-1185">Reference proteome</keyword>
<proteinExistence type="predicted"/>
<comment type="caution">
    <text evidence="2">The sequence shown here is derived from an EMBL/GenBank/DDBJ whole genome shotgun (WGS) entry which is preliminary data.</text>
</comment>
<feature type="coiled-coil region" evidence="1">
    <location>
        <begin position="176"/>
        <end position="203"/>
    </location>
</feature>
<protein>
    <submittedName>
        <fullName evidence="2">Uncharacterized protein</fullName>
    </submittedName>
</protein>
<accession>A0ABT7AU38</accession>
<evidence type="ECO:0000313" key="3">
    <source>
        <dbReference type="Proteomes" id="UP001235303"/>
    </source>
</evidence>
<dbReference type="Proteomes" id="UP001235303">
    <property type="component" value="Unassembled WGS sequence"/>
</dbReference>
<dbReference type="EMBL" id="JAQOSP010000070">
    <property type="protein sequence ID" value="MDJ1169836.1"/>
    <property type="molecule type" value="Genomic_DNA"/>
</dbReference>
<evidence type="ECO:0000256" key="1">
    <source>
        <dbReference type="SAM" id="Coils"/>
    </source>
</evidence>
<organism evidence="2 3">
    <name type="scientific">Roseofilum acuticapitatum BLCC-M154</name>
    <dbReference type="NCBI Taxonomy" id="3022444"/>
    <lineage>
        <taxon>Bacteria</taxon>
        <taxon>Bacillati</taxon>
        <taxon>Cyanobacteriota</taxon>
        <taxon>Cyanophyceae</taxon>
        <taxon>Desertifilales</taxon>
        <taxon>Desertifilaceae</taxon>
        <taxon>Roseofilum</taxon>
        <taxon>Roseofilum acuticapitatum</taxon>
    </lineage>
</organism>
<dbReference type="RefSeq" id="WP_283753595.1">
    <property type="nucleotide sequence ID" value="NZ_JAQOSP010000070.1"/>
</dbReference>
<name>A0ABT7AU38_9CYAN</name>
<evidence type="ECO:0000313" key="2">
    <source>
        <dbReference type="EMBL" id="MDJ1169836.1"/>
    </source>
</evidence>
<sequence>MSNVSPYWMWVRVNAFGTGQRVEDQIAHDFFQDRFSDLLSQTPFPHPKIQEQLQQWNLASDPSVSPAERCLRCFISNQIKQICVDLEQRFGATHDFTHQELLPFVLSDSPSPVFQGSHPGLVDRILETFDPSKSTLSAWSTRLFKSDRLVKRFLLDHGIEQVTDWLILNRTSLGKLTAVLQQQQATEQEIEEATELLEQYHQVYRQDLLQHRSEGTKRRFPEPTEDQLRVIADGVKDSPRQVLKQLKYLAGVMRVARIQARGGSLPPSVQPPAIELTPAVDPPEQLEFLDQYYQEFQQALQGAISQVIKARLQSYETGKTEKQRQKAKEKQALFLKGLYLFHCQGISMGEIAQQLELGDQPRVSRLLQLKRLRADIGRWTLQLLGDRVLNLAQAYVDAEQLSQVAAKIYAILDEEVQSTLEEAIREASCNQRPVVPSQLTQSICHYVKTQLE</sequence>
<reference evidence="2 3" key="1">
    <citation type="submission" date="2023-01" db="EMBL/GenBank/DDBJ databases">
        <title>Novel diversity within Roseofilum (Cyanobacteria; Desertifilaceae) from marine benthic mats with descriptions of four novel species.</title>
        <authorList>
            <person name="Wang Y."/>
            <person name="Berthold D.E."/>
            <person name="Hu J."/>
            <person name="Lefler F.W."/>
            <person name="Laughinghouse H.D. IV."/>
        </authorList>
    </citation>
    <scope>NUCLEOTIDE SEQUENCE [LARGE SCALE GENOMIC DNA]</scope>
    <source>
        <strain evidence="2 3">BLCC-M154</strain>
    </source>
</reference>